<reference evidence="1" key="2">
    <citation type="journal article" date="2021" name="PeerJ">
        <title>Extensive microbial diversity within the chicken gut microbiome revealed by metagenomics and culture.</title>
        <authorList>
            <person name="Gilroy R."/>
            <person name="Ravi A."/>
            <person name="Getino M."/>
            <person name="Pursley I."/>
            <person name="Horton D.L."/>
            <person name="Alikhan N.F."/>
            <person name="Baker D."/>
            <person name="Gharbi K."/>
            <person name="Hall N."/>
            <person name="Watson M."/>
            <person name="Adriaenssens E.M."/>
            <person name="Foster-Nyarko E."/>
            <person name="Jarju S."/>
            <person name="Secka A."/>
            <person name="Antonio M."/>
            <person name="Oren A."/>
            <person name="Chaudhuri R.R."/>
            <person name="La Ragione R."/>
            <person name="Hildebrand F."/>
            <person name="Pallen M.J."/>
        </authorList>
    </citation>
    <scope>NUCLEOTIDE SEQUENCE</scope>
    <source>
        <strain evidence="1">CHK181-108</strain>
    </source>
</reference>
<comment type="caution">
    <text evidence="1">The sequence shown here is derived from an EMBL/GenBank/DDBJ whole genome shotgun (WGS) entry which is preliminary data.</text>
</comment>
<dbReference type="Proteomes" id="UP000824165">
    <property type="component" value="Unassembled WGS sequence"/>
</dbReference>
<organism evidence="1 2">
    <name type="scientific">Candidatus Ornithomonoglobus intestinigallinarum</name>
    <dbReference type="NCBI Taxonomy" id="2840894"/>
    <lineage>
        <taxon>Bacteria</taxon>
        <taxon>Bacillati</taxon>
        <taxon>Bacillota</taxon>
        <taxon>Clostridia</taxon>
        <taxon>Candidatus Ornithomonoglobus</taxon>
    </lineage>
</organism>
<proteinExistence type="predicted"/>
<evidence type="ECO:0000313" key="2">
    <source>
        <dbReference type="Proteomes" id="UP000824165"/>
    </source>
</evidence>
<sequence length="51" mass="5486">CSVGASAAAAGRTADELYREADNALYTAKKHKRGMYVIEEAEGNLRQNDAV</sequence>
<dbReference type="SUPFAM" id="SSF55073">
    <property type="entry name" value="Nucleotide cyclase"/>
    <property type="match status" value="1"/>
</dbReference>
<protein>
    <recommendedName>
        <fullName evidence="3">GGDEF domain-containing protein</fullName>
    </recommendedName>
</protein>
<dbReference type="EMBL" id="DVLU01000014">
    <property type="protein sequence ID" value="HIT84614.1"/>
    <property type="molecule type" value="Genomic_DNA"/>
</dbReference>
<evidence type="ECO:0008006" key="3">
    <source>
        <dbReference type="Google" id="ProtNLM"/>
    </source>
</evidence>
<accession>A0A9D1KP84</accession>
<dbReference type="Gene3D" id="3.30.70.270">
    <property type="match status" value="1"/>
</dbReference>
<evidence type="ECO:0000313" key="1">
    <source>
        <dbReference type="EMBL" id="HIT84614.1"/>
    </source>
</evidence>
<dbReference type="AlphaFoldDB" id="A0A9D1KP84"/>
<name>A0A9D1KP84_9FIRM</name>
<reference evidence="1" key="1">
    <citation type="submission" date="2020-10" db="EMBL/GenBank/DDBJ databases">
        <authorList>
            <person name="Gilroy R."/>
        </authorList>
    </citation>
    <scope>NUCLEOTIDE SEQUENCE</scope>
    <source>
        <strain evidence="1">CHK181-108</strain>
    </source>
</reference>
<gene>
    <name evidence="1" type="ORF">IAA60_01780</name>
</gene>
<feature type="non-terminal residue" evidence="1">
    <location>
        <position position="1"/>
    </location>
</feature>
<dbReference type="InterPro" id="IPR029787">
    <property type="entry name" value="Nucleotide_cyclase"/>
</dbReference>
<dbReference type="InterPro" id="IPR043128">
    <property type="entry name" value="Rev_trsase/Diguanyl_cyclase"/>
</dbReference>